<proteinExistence type="predicted"/>
<feature type="repeat" description="ANK" evidence="3">
    <location>
        <begin position="219"/>
        <end position="247"/>
    </location>
</feature>
<dbReference type="SMART" id="SM00248">
    <property type="entry name" value="ANK"/>
    <property type="match status" value="9"/>
</dbReference>
<evidence type="ECO:0000313" key="6">
    <source>
        <dbReference type="EMBL" id="KAI1856019.1"/>
    </source>
</evidence>
<evidence type="ECO:0000259" key="5">
    <source>
        <dbReference type="Pfam" id="PF12937"/>
    </source>
</evidence>
<dbReference type="Pfam" id="PF12937">
    <property type="entry name" value="F-box-like"/>
    <property type="match status" value="1"/>
</dbReference>
<dbReference type="PANTHER" id="PTHR24123">
    <property type="entry name" value="ANKYRIN REPEAT-CONTAINING"/>
    <property type="match status" value="1"/>
</dbReference>
<feature type="domain" description="F-box" evidence="5">
    <location>
        <begin position="5"/>
        <end position="46"/>
    </location>
</feature>
<accession>A0A9Q0AH63</accession>
<evidence type="ECO:0000256" key="1">
    <source>
        <dbReference type="ARBA" id="ARBA00022737"/>
    </source>
</evidence>
<dbReference type="SUPFAM" id="SSF48403">
    <property type="entry name" value="Ankyrin repeat"/>
    <property type="match status" value="2"/>
</dbReference>
<feature type="region of interest" description="Disordered" evidence="4">
    <location>
        <begin position="135"/>
        <end position="205"/>
    </location>
</feature>
<sequence length="1027" mass="113271">MDYVLKLPNELLLLISQSCDHMHDLGALSLTCRRFHSIFDKLLYERAVTGHHYLLTWACETGNIGLVAKLLGAGADPNRPFGTTRRQARYRIFGAYRNAYVEDFYGLSPDVNFLDPFVVLDFVYGHRSHVSERLGEAGELPSPISDESAGLPASGAGENSEDSLGDSNDDLHDSSMDEVGSLEADFSDYNTTTDDDDPSLSENELLSGTPTRFECSWYPLHAAARHGSQETLELLIKHDAHLSPPSTGYCRCRPLRDGEEGDEASEPDALPPDWTPLHTAVCCGNAHAANLLISYVCPLYLDARPNHYGDGTTTVYHTAAFHGCLSSLQSAHDKYPGLDIHQRDCQGNTPLQLAHRGSQNLDVMHWLVKQGADPNTKVNGCSVLHVACLFGWFRLAMDYILAGANCVDALWENSDASEADIEGIDDLYVVRPLDLCCTRPHPWYIEMCGVMPEYPFDVSPPNRGPQLQSLAAATDHDRHNLVKLIISKGASVQGMKQFDLDKLLRGKGDLFPLAITSAPPMFLATQARFFPIMELLLQAGASVDDRNICEETPLASVLRGSLPSSRIVGGSCIVETVNWLLDNSIDTTWRSDALSDICSRQEPQTAEEARVQIVVATLLLNRGAKVNAKDEDEDDPLSLAFTAKRFDLCDLLIRHGAALANTVEGLQNMLERLLGPGYSIDPPCGFVECFHGQGEHTSTFQRETERERERELYSEGLRWLLRRDKAGHFGRHPRTLWLASQAPDLGVSNLLLAAGADDATWVSKEGKTCLHNLARLRTPIPNAAFLAQEFLARGACITQSTLHMAIIGRRWDLVRLFFQRGAQLLLHPPTPDETGFMMSHNSNPISLLLMHSLTADDYSNIDLCLKNLGLPISAVPEAAYECLREACTFPVHPRALASILKAGADVNERGPSGATAINILRKAMQRNLLMSIGPDRDKPEDLVNTLQILIEGGADPGPKISGGGEPSLYNFLKKQSHILVPDFLPHWDPSYPYMLGLHQQIRMRCVLKDSELSVNGYTLVVKDDFSL</sequence>
<feature type="repeat" description="ANK" evidence="3">
    <location>
        <begin position="346"/>
        <end position="379"/>
    </location>
</feature>
<dbReference type="PANTHER" id="PTHR24123:SF33">
    <property type="entry name" value="PROTEIN HOS4"/>
    <property type="match status" value="1"/>
</dbReference>
<keyword evidence="2 3" id="KW-0040">ANK repeat</keyword>
<feature type="compositionally biased region" description="Acidic residues" evidence="4">
    <location>
        <begin position="159"/>
        <end position="168"/>
    </location>
</feature>
<evidence type="ECO:0000256" key="4">
    <source>
        <dbReference type="SAM" id="MobiDB-lite"/>
    </source>
</evidence>
<dbReference type="PROSITE" id="PS50088">
    <property type="entry name" value="ANK_REPEAT"/>
    <property type="match status" value="2"/>
</dbReference>
<organism evidence="6 7">
    <name type="scientific">Neoarthrinium moseri</name>
    <dbReference type="NCBI Taxonomy" id="1658444"/>
    <lineage>
        <taxon>Eukaryota</taxon>
        <taxon>Fungi</taxon>
        <taxon>Dikarya</taxon>
        <taxon>Ascomycota</taxon>
        <taxon>Pezizomycotina</taxon>
        <taxon>Sordariomycetes</taxon>
        <taxon>Xylariomycetidae</taxon>
        <taxon>Amphisphaeriales</taxon>
        <taxon>Apiosporaceae</taxon>
        <taxon>Neoarthrinium</taxon>
    </lineage>
</organism>
<reference evidence="6" key="1">
    <citation type="submission" date="2021-03" db="EMBL/GenBank/DDBJ databases">
        <title>Revisited historic fungal species revealed as producer of novel bioactive compounds through whole genome sequencing and comparative genomics.</title>
        <authorList>
            <person name="Vignolle G.A."/>
            <person name="Hochenegger N."/>
            <person name="Mach R.L."/>
            <person name="Mach-Aigner A.R."/>
            <person name="Javad Rahimi M."/>
            <person name="Salim K.A."/>
            <person name="Chan C.M."/>
            <person name="Lim L.B.L."/>
            <person name="Cai F."/>
            <person name="Druzhinina I.S."/>
            <person name="U'Ren J.M."/>
            <person name="Derntl C."/>
        </authorList>
    </citation>
    <scope>NUCLEOTIDE SEQUENCE</scope>
    <source>
        <strain evidence="6">TUCIM 5799</strain>
    </source>
</reference>
<dbReference type="InterPro" id="IPR001810">
    <property type="entry name" value="F-box_dom"/>
</dbReference>
<gene>
    <name evidence="6" type="ORF">JX265_011916</name>
</gene>
<dbReference type="Proteomes" id="UP000829685">
    <property type="component" value="Unassembled WGS sequence"/>
</dbReference>
<dbReference type="PROSITE" id="PS50297">
    <property type="entry name" value="ANK_REP_REGION"/>
    <property type="match status" value="1"/>
</dbReference>
<keyword evidence="7" id="KW-1185">Reference proteome</keyword>
<evidence type="ECO:0000313" key="7">
    <source>
        <dbReference type="Proteomes" id="UP000829685"/>
    </source>
</evidence>
<dbReference type="InterPro" id="IPR036047">
    <property type="entry name" value="F-box-like_dom_sf"/>
</dbReference>
<dbReference type="InterPro" id="IPR051165">
    <property type="entry name" value="Multifunctional_ANK_Repeat"/>
</dbReference>
<dbReference type="EMBL" id="JAFIMR010000047">
    <property type="protein sequence ID" value="KAI1856019.1"/>
    <property type="molecule type" value="Genomic_DNA"/>
</dbReference>
<dbReference type="AlphaFoldDB" id="A0A9Q0AH63"/>
<dbReference type="Gene3D" id="1.25.40.20">
    <property type="entry name" value="Ankyrin repeat-containing domain"/>
    <property type="match status" value="5"/>
</dbReference>
<dbReference type="Pfam" id="PF12796">
    <property type="entry name" value="Ank_2"/>
    <property type="match status" value="2"/>
</dbReference>
<dbReference type="InterPro" id="IPR036770">
    <property type="entry name" value="Ankyrin_rpt-contain_sf"/>
</dbReference>
<name>A0A9Q0AH63_9PEZI</name>
<keyword evidence="1" id="KW-0677">Repeat</keyword>
<evidence type="ECO:0000256" key="2">
    <source>
        <dbReference type="ARBA" id="ARBA00023043"/>
    </source>
</evidence>
<protein>
    <recommendedName>
        <fullName evidence="5">F-box domain-containing protein</fullName>
    </recommendedName>
</protein>
<evidence type="ECO:0000256" key="3">
    <source>
        <dbReference type="PROSITE-ProRule" id="PRU00023"/>
    </source>
</evidence>
<dbReference type="SUPFAM" id="SSF81383">
    <property type="entry name" value="F-box domain"/>
    <property type="match status" value="1"/>
</dbReference>
<comment type="caution">
    <text evidence="6">The sequence shown here is derived from an EMBL/GenBank/DDBJ whole genome shotgun (WGS) entry which is preliminary data.</text>
</comment>
<dbReference type="InterPro" id="IPR002110">
    <property type="entry name" value="Ankyrin_rpt"/>
</dbReference>